<protein>
    <recommendedName>
        <fullName evidence="5">Heat-inducible transcription repressor HrcA</fullName>
    </recommendedName>
</protein>
<comment type="function">
    <text evidence="5">Negative regulator of class I heat shock genes (grpE-dnaK-dnaJ and groELS operons). Prevents heat-shock induction of these operons.</text>
</comment>
<dbReference type="PATRIC" id="fig|1306953.7.peg.35"/>
<dbReference type="HAMAP" id="MF_00081">
    <property type="entry name" value="HrcA"/>
    <property type="match status" value="1"/>
</dbReference>
<keyword evidence="4 5" id="KW-0804">Transcription</keyword>
<dbReference type="STRING" id="1306953.J121_35"/>
<evidence type="ECO:0000259" key="6">
    <source>
        <dbReference type="Pfam" id="PF01628"/>
    </source>
</evidence>
<evidence type="ECO:0000313" key="8">
    <source>
        <dbReference type="Proteomes" id="UP000037446"/>
    </source>
</evidence>
<dbReference type="InterPro" id="IPR036390">
    <property type="entry name" value="WH_DNA-bd_sf"/>
</dbReference>
<evidence type="ECO:0000256" key="4">
    <source>
        <dbReference type="ARBA" id="ARBA00023163"/>
    </source>
</evidence>
<dbReference type="InterPro" id="IPR029016">
    <property type="entry name" value="GAF-like_dom_sf"/>
</dbReference>
<name>A0A0L1KD83_9SPHN</name>
<evidence type="ECO:0000313" key="7">
    <source>
        <dbReference type="EMBL" id="KNH01839.1"/>
    </source>
</evidence>
<organism evidence="7 8">
    <name type="scientific">Qipengyuania citrea LAMA 915</name>
    <dbReference type="NCBI Taxonomy" id="1306953"/>
    <lineage>
        <taxon>Bacteria</taxon>
        <taxon>Pseudomonadati</taxon>
        <taxon>Pseudomonadota</taxon>
        <taxon>Alphaproteobacteria</taxon>
        <taxon>Sphingomonadales</taxon>
        <taxon>Erythrobacteraceae</taxon>
        <taxon>Qipengyuania</taxon>
    </lineage>
</organism>
<reference evidence="8" key="1">
    <citation type="submission" date="2015-02" db="EMBL/GenBank/DDBJ databases">
        <authorList>
            <person name="Lima A.O."/>
            <person name="Cabral A."/>
            <person name="Porto L.M."/>
            <person name="Silva M.A."/>
        </authorList>
    </citation>
    <scope>NUCLEOTIDE SEQUENCE [LARGE SCALE GENOMIC DNA]</scope>
    <source>
        <strain evidence="8">LAMA 915</strain>
    </source>
</reference>
<accession>A0A0L1KD83</accession>
<dbReference type="InterPro" id="IPR036388">
    <property type="entry name" value="WH-like_DNA-bd_sf"/>
</dbReference>
<dbReference type="Gene3D" id="3.30.450.40">
    <property type="match status" value="1"/>
</dbReference>
<dbReference type="EMBL" id="JYNE01000025">
    <property type="protein sequence ID" value="KNH01839.1"/>
    <property type="molecule type" value="Genomic_DNA"/>
</dbReference>
<dbReference type="GeneID" id="93685509"/>
<evidence type="ECO:0000256" key="1">
    <source>
        <dbReference type="ARBA" id="ARBA00022491"/>
    </source>
</evidence>
<dbReference type="InterPro" id="IPR002571">
    <property type="entry name" value="HrcA"/>
</dbReference>
<proteinExistence type="inferred from homology"/>
<dbReference type="PANTHER" id="PTHR34824:SF1">
    <property type="entry name" value="HEAT-INDUCIBLE TRANSCRIPTION REPRESSOR HRCA"/>
    <property type="match status" value="1"/>
</dbReference>
<dbReference type="AlphaFoldDB" id="A0A0L1KD83"/>
<dbReference type="PIRSF" id="PIRSF005485">
    <property type="entry name" value="HrcA"/>
    <property type="match status" value="1"/>
</dbReference>
<dbReference type="Gene3D" id="1.10.10.10">
    <property type="entry name" value="Winged helix-like DNA-binding domain superfamily/Winged helix DNA-binding domain"/>
    <property type="match status" value="1"/>
</dbReference>
<dbReference type="PANTHER" id="PTHR34824">
    <property type="entry name" value="HEAT-INDUCIBLE TRANSCRIPTION REPRESSOR HRCA"/>
    <property type="match status" value="1"/>
</dbReference>
<dbReference type="SUPFAM" id="SSF46785">
    <property type="entry name" value="Winged helix' DNA-binding domain"/>
    <property type="match status" value="1"/>
</dbReference>
<keyword evidence="2 5" id="KW-0805">Transcription regulation</keyword>
<dbReference type="GO" id="GO:0003677">
    <property type="term" value="F:DNA binding"/>
    <property type="evidence" value="ECO:0007669"/>
    <property type="project" value="InterPro"/>
</dbReference>
<evidence type="ECO:0000256" key="2">
    <source>
        <dbReference type="ARBA" id="ARBA00023015"/>
    </source>
</evidence>
<feature type="domain" description="Heat-inducible transcription repressor HrcA C-terminal" evidence="6">
    <location>
        <begin position="111"/>
        <end position="332"/>
    </location>
</feature>
<dbReference type="GO" id="GO:0045892">
    <property type="term" value="P:negative regulation of DNA-templated transcription"/>
    <property type="evidence" value="ECO:0007669"/>
    <property type="project" value="UniProtKB-UniRule"/>
</dbReference>
<dbReference type="InterPro" id="IPR021153">
    <property type="entry name" value="HrcA_C"/>
</dbReference>
<dbReference type="NCBIfam" id="TIGR00331">
    <property type="entry name" value="hrcA"/>
    <property type="match status" value="1"/>
</dbReference>
<sequence length="347" mass="37131">MNSPPLNDLTERAREIFRLVVEGYLDSGSPVGSKALAGEGRVNLSPASIRNVLADLEARGLLSAPHTSAGRMPTDTGLRLFVDAMMQVAEPTREERDAIEQRLGEPGPIERALEETSALLSDLSGAAGMVMVPTREPRLAQVSLTALDTHRVLAVLVGEDGQIENRIIALPAEALGTSLEQASNYLTARSAGRTLAEAASAVEEEIASGKSALDEASSDLVRRGLATWSEDAAKRPVMIVRGQANLLDEAALGDIERVRSLLDDLESKQSVASLLERARRAEAMRIFIGSENRLFSLSGSSVIASPYRDREGRVVGVLGVIGPTRLNYARVVPMVDFTARSLGKRIG</sequence>
<evidence type="ECO:0000256" key="5">
    <source>
        <dbReference type="HAMAP-Rule" id="MF_00081"/>
    </source>
</evidence>
<evidence type="ECO:0000256" key="3">
    <source>
        <dbReference type="ARBA" id="ARBA00023016"/>
    </source>
</evidence>
<dbReference type="RefSeq" id="WP_050600539.1">
    <property type="nucleotide sequence ID" value="NZ_JYNE01000025.1"/>
</dbReference>
<gene>
    <name evidence="5" type="primary">hrcA</name>
    <name evidence="7" type="ORF">J121_35</name>
</gene>
<comment type="similarity">
    <text evidence="5">Belongs to the HrcA family.</text>
</comment>
<keyword evidence="3 5" id="KW-0346">Stress response</keyword>
<dbReference type="Proteomes" id="UP000037446">
    <property type="component" value="Unassembled WGS sequence"/>
</dbReference>
<dbReference type="SUPFAM" id="SSF55781">
    <property type="entry name" value="GAF domain-like"/>
    <property type="match status" value="1"/>
</dbReference>
<comment type="caution">
    <text evidence="7">The sequence shown here is derived from an EMBL/GenBank/DDBJ whole genome shotgun (WGS) entry which is preliminary data.</text>
</comment>
<keyword evidence="1 5" id="KW-0678">Repressor</keyword>
<dbReference type="Pfam" id="PF01628">
    <property type="entry name" value="HrcA"/>
    <property type="match status" value="1"/>
</dbReference>